<feature type="region of interest" description="Disordered" evidence="1">
    <location>
        <begin position="1"/>
        <end position="41"/>
    </location>
</feature>
<sequence>MGISPCPRQGLPSQPDGGPCRFRGSVPSPRGARSRPSPQPEFPLIVGALPWLIIGKRSLLTWSAQLAYMPLSHSPDTINPQNIAICHSNGYAIVM</sequence>
<evidence type="ECO:0000256" key="1">
    <source>
        <dbReference type="SAM" id="MobiDB-lite"/>
    </source>
</evidence>
<feature type="compositionally biased region" description="Low complexity" evidence="1">
    <location>
        <begin position="23"/>
        <end position="36"/>
    </location>
</feature>
<dbReference type="AlphaFoldDB" id="A0A2K9ZFE2"/>
<evidence type="ECO:0000313" key="2">
    <source>
        <dbReference type="EMBL" id="AUW46928.1"/>
    </source>
</evidence>
<evidence type="ECO:0000313" key="3">
    <source>
        <dbReference type="Proteomes" id="UP000238523"/>
    </source>
</evidence>
<dbReference type="EMBL" id="CP025014">
    <property type="protein sequence ID" value="AUW46928.1"/>
    <property type="molecule type" value="Genomic_DNA"/>
</dbReference>
<gene>
    <name evidence="2" type="ORF">CUJ84_pRLN2000390</name>
</gene>
<reference evidence="2 3" key="1">
    <citation type="submission" date="2017-11" db="EMBL/GenBank/DDBJ databases">
        <title>Complete genome of Rhizobium leguminosarum Norway, an ineffective micro-symbiont.</title>
        <authorList>
            <person name="Hoffrichter A."/>
            <person name="Liang J."/>
            <person name="Brachmann A."/>
            <person name="Marin M."/>
        </authorList>
    </citation>
    <scope>NUCLEOTIDE SEQUENCE [LARGE SCALE GENOMIC DNA]</scope>
    <source>
        <strain evidence="2 3">Norway</strain>
        <plasmid evidence="3">Plasmid prln2</plasmid>
    </source>
</reference>
<dbReference type="Proteomes" id="UP000238523">
    <property type="component" value="Plasmid pRLN2"/>
</dbReference>
<accession>A0A2K9ZFE2</accession>
<protein>
    <submittedName>
        <fullName evidence="2">Uncharacterized protein</fullName>
    </submittedName>
</protein>
<geneLocation type="plasmid" evidence="3">
    <name>prln2</name>
</geneLocation>
<name>A0A2K9ZFE2_RHILE</name>
<keyword evidence="2" id="KW-0614">Plasmid</keyword>
<proteinExistence type="predicted"/>
<organism evidence="2 3">
    <name type="scientific">Rhizobium leguminosarum</name>
    <dbReference type="NCBI Taxonomy" id="384"/>
    <lineage>
        <taxon>Bacteria</taxon>
        <taxon>Pseudomonadati</taxon>
        <taxon>Pseudomonadota</taxon>
        <taxon>Alphaproteobacteria</taxon>
        <taxon>Hyphomicrobiales</taxon>
        <taxon>Rhizobiaceae</taxon>
        <taxon>Rhizobium/Agrobacterium group</taxon>
        <taxon>Rhizobium</taxon>
    </lineage>
</organism>